<name>A0A2S7RRR6_ENTMU</name>
<dbReference type="Pfam" id="PF05043">
    <property type="entry name" value="Mga"/>
    <property type="match status" value="1"/>
</dbReference>
<dbReference type="PANTHER" id="PTHR30185:SF18">
    <property type="entry name" value="TRANSCRIPTIONAL REGULATOR MTLR"/>
    <property type="match status" value="1"/>
</dbReference>
<gene>
    <name evidence="5" type="ORF">CUS89_10965</name>
</gene>
<dbReference type="GO" id="GO:0003677">
    <property type="term" value="F:DNA binding"/>
    <property type="evidence" value="ECO:0007669"/>
    <property type="project" value="UniProtKB-KW"/>
</dbReference>
<dbReference type="Pfam" id="PF08280">
    <property type="entry name" value="HTH_Mga"/>
    <property type="match status" value="1"/>
</dbReference>
<dbReference type="EMBL" id="PUAP01000032">
    <property type="protein sequence ID" value="PQF22333.1"/>
    <property type="molecule type" value="Genomic_DNA"/>
</dbReference>
<evidence type="ECO:0000313" key="6">
    <source>
        <dbReference type="Proteomes" id="UP000237934"/>
    </source>
</evidence>
<dbReference type="PANTHER" id="PTHR30185">
    <property type="entry name" value="CRYPTIC BETA-GLUCOSIDE BGL OPERON ANTITERMINATOR"/>
    <property type="match status" value="1"/>
</dbReference>
<feature type="domain" description="Mga helix-turn-helix" evidence="3">
    <location>
        <begin position="80"/>
        <end position="162"/>
    </location>
</feature>
<reference evidence="5 6" key="1">
    <citation type="journal article" date="2018" name="Pathog. Dis.">
        <title>Whole-genome sequencing based characterization of antimicrobial resistance in Enterococcus.</title>
        <authorList>
            <person name="Tyson G."/>
        </authorList>
    </citation>
    <scope>NUCLEOTIDE SEQUENCE [LARGE SCALE GENOMIC DNA]</scope>
    <source>
        <strain evidence="5 6">CVM N55263</strain>
    </source>
</reference>
<keyword evidence="1" id="KW-0805">Transcription regulation</keyword>
<evidence type="ECO:0000256" key="1">
    <source>
        <dbReference type="ARBA" id="ARBA00023015"/>
    </source>
</evidence>
<accession>A0A2S7RRR6</accession>
<evidence type="ECO:0000259" key="4">
    <source>
        <dbReference type="Pfam" id="PF08280"/>
    </source>
</evidence>
<evidence type="ECO:0000256" key="2">
    <source>
        <dbReference type="ARBA" id="ARBA00023163"/>
    </source>
</evidence>
<protein>
    <submittedName>
        <fullName evidence="5">DNA-binding protein</fullName>
    </submittedName>
</protein>
<dbReference type="InterPro" id="IPR013199">
    <property type="entry name" value="HTH_Mga_DNA-bd_dom"/>
</dbReference>
<proteinExistence type="predicted"/>
<organism evidence="5 6">
    <name type="scientific">Enterococcus mundtii</name>
    <dbReference type="NCBI Taxonomy" id="53346"/>
    <lineage>
        <taxon>Bacteria</taxon>
        <taxon>Bacillati</taxon>
        <taxon>Bacillota</taxon>
        <taxon>Bacilli</taxon>
        <taxon>Lactobacillales</taxon>
        <taxon>Enterococcaceae</taxon>
        <taxon>Enterococcus</taxon>
    </lineage>
</organism>
<sequence>METFLTKLSQKKVVLLDYLLEKDNWCSMEELKQLLQVTDKTVLHYIEELTTLLAEYGENIFLENENNKQFWVHKKKDFPIYTIYLYFYKSSYNYQLIDFMYRHPEETLETFANAQFTSISTVFRYAKLLVPYFKRYRLKFQPFKLELNAEERNIRSFFYYFYWHSTKESERAWPFQTALSTIETYIDSFEAIYRISLSPLQRRTFSYWLTINLERSKTRKIKVDPSYQVVVDEDANFSYLNQWVEQVKLGLSLDERYFLYQTIYSFGIIDGHKKYENSHAAVHKKFCTTSFRAVQNLADALNQTFQFKLDLEDPELIFNFVAFHERSSLFFGNTDLFFNRSYIKEIQEENLRESVVMEDLYKILKETSDSDVNDLLENWEQIFLSYYFVLDYYDLFLSHLEPIKILIQDDLHHTHRLWLMNKIQTYYGDAYVLAFYDYQTELSEVDLVISNYYLKTKNTPLLLMKNIPSARNWRQLGEILFRISHKKAGL</sequence>
<dbReference type="Proteomes" id="UP000237934">
    <property type="component" value="Unassembled WGS sequence"/>
</dbReference>
<dbReference type="InterPro" id="IPR050661">
    <property type="entry name" value="BglG_antiterminators"/>
</dbReference>
<keyword evidence="2" id="KW-0804">Transcription</keyword>
<keyword evidence="5" id="KW-0238">DNA-binding</keyword>
<comment type="caution">
    <text evidence="5">The sequence shown here is derived from an EMBL/GenBank/DDBJ whole genome shotgun (WGS) entry which is preliminary data.</text>
</comment>
<dbReference type="AlphaFoldDB" id="A0A2S7RRR6"/>
<feature type="domain" description="M protein trans-acting positive regulator (MGA) HTH" evidence="4">
    <location>
        <begin position="7"/>
        <end position="55"/>
    </location>
</feature>
<evidence type="ECO:0000259" key="3">
    <source>
        <dbReference type="Pfam" id="PF05043"/>
    </source>
</evidence>
<dbReference type="RefSeq" id="WP_104872163.1">
    <property type="nucleotide sequence ID" value="NZ_PUAP01000032.1"/>
</dbReference>
<dbReference type="InterPro" id="IPR007737">
    <property type="entry name" value="Mga_HTH"/>
</dbReference>
<evidence type="ECO:0000313" key="5">
    <source>
        <dbReference type="EMBL" id="PQF22333.1"/>
    </source>
</evidence>